<evidence type="ECO:0000256" key="1">
    <source>
        <dbReference type="ARBA" id="ARBA00007992"/>
    </source>
</evidence>
<evidence type="ECO:0000256" key="5">
    <source>
        <dbReference type="ARBA" id="ARBA00023033"/>
    </source>
</evidence>
<evidence type="ECO:0000259" key="7">
    <source>
        <dbReference type="Pfam" id="PF01494"/>
    </source>
</evidence>
<sequence length="346" mass="38598">MSSAKKPLTVLIVGAGIAGLSTAIALRRAGHQVEVFEQSSFADEVGAAIQLPPNAMRTVVKWGFSKDRARLELCGAALTARADNLEPLYKGSFSHFSDKYGSMWYSSHRVDLHNELKLLATEENASGIPVKINLASKVADIGPRVADIYSGEVQNFVGIHPDEEQRREDFQASSSREYLLETYKDFNPVLLRVMEKVKDVKLWPLLHRPPLRTWHTERLLFIGDAAHPMLPHADQGQAGAQAIEDACALGLLLEGIESADVNSRLKLFEKVRIGRAGAVQIFSRYGQDQADKVKQEVEKIEGWKGAVPANQGEFHDWNFSWDVYSECQRALDDERLEKDNEKDKGT</sequence>
<protein>
    <recommendedName>
        <fullName evidence="10">Salicylate hydroxylase</fullName>
    </recommendedName>
</protein>
<evidence type="ECO:0000256" key="2">
    <source>
        <dbReference type="ARBA" id="ARBA00022630"/>
    </source>
</evidence>
<organism evidence="8 9">
    <name type="scientific">Trichoglossum hirsutum</name>
    <dbReference type="NCBI Taxonomy" id="265104"/>
    <lineage>
        <taxon>Eukaryota</taxon>
        <taxon>Fungi</taxon>
        <taxon>Dikarya</taxon>
        <taxon>Ascomycota</taxon>
        <taxon>Pezizomycotina</taxon>
        <taxon>Geoglossomycetes</taxon>
        <taxon>Geoglossales</taxon>
        <taxon>Geoglossaceae</taxon>
        <taxon>Trichoglossum</taxon>
    </lineage>
</organism>
<comment type="caution">
    <text evidence="8">The sequence shown here is derived from an EMBL/GenBank/DDBJ whole genome shotgun (WGS) entry which is preliminary data.</text>
</comment>
<dbReference type="Pfam" id="PF01494">
    <property type="entry name" value="FAD_binding_3"/>
    <property type="match status" value="1"/>
</dbReference>
<keyword evidence="3" id="KW-0274">FAD</keyword>
<dbReference type="AlphaFoldDB" id="A0A9P8RTQ8"/>
<feature type="domain" description="FAD dependent oxidoreductase" evidence="6">
    <location>
        <begin position="10"/>
        <end position="42"/>
    </location>
</feature>
<evidence type="ECO:0000256" key="4">
    <source>
        <dbReference type="ARBA" id="ARBA00023002"/>
    </source>
</evidence>
<dbReference type="EMBL" id="JAGHQM010000021">
    <property type="protein sequence ID" value="KAH0566251.1"/>
    <property type="molecule type" value="Genomic_DNA"/>
</dbReference>
<dbReference type="GO" id="GO:0071949">
    <property type="term" value="F:FAD binding"/>
    <property type="evidence" value="ECO:0007669"/>
    <property type="project" value="InterPro"/>
</dbReference>
<evidence type="ECO:0000259" key="6">
    <source>
        <dbReference type="Pfam" id="PF01266"/>
    </source>
</evidence>
<dbReference type="SUPFAM" id="SSF51905">
    <property type="entry name" value="FAD/NAD(P)-binding domain"/>
    <property type="match status" value="1"/>
</dbReference>
<dbReference type="InterPro" id="IPR050493">
    <property type="entry name" value="FAD-dep_Monooxygenase_BioMet"/>
</dbReference>
<dbReference type="PANTHER" id="PTHR13789:SF215">
    <property type="entry name" value="FAD-BINDING DOMAIN-CONTAINING PROTEIN-RELATED"/>
    <property type="match status" value="1"/>
</dbReference>
<keyword evidence="4" id="KW-0560">Oxidoreductase</keyword>
<dbReference type="InterPro" id="IPR006076">
    <property type="entry name" value="FAD-dep_OxRdtase"/>
</dbReference>
<evidence type="ECO:0000313" key="8">
    <source>
        <dbReference type="EMBL" id="KAH0566251.1"/>
    </source>
</evidence>
<dbReference type="PANTHER" id="PTHR13789">
    <property type="entry name" value="MONOOXYGENASE"/>
    <property type="match status" value="1"/>
</dbReference>
<comment type="similarity">
    <text evidence="1">Belongs to the paxM FAD-dependent monooxygenase family.</text>
</comment>
<keyword evidence="9" id="KW-1185">Reference proteome</keyword>
<dbReference type="SUPFAM" id="SSF54373">
    <property type="entry name" value="FAD-linked reductases, C-terminal domain"/>
    <property type="match status" value="1"/>
</dbReference>
<name>A0A9P8RTQ8_9PEZI</name>
<keyword evidence="5" id="KW-0503">Monooxygenase</keyword>
<dbReference type="Gene3D" id="3.50.50.60">
    <property type="entry name" value="FAD/NAD(P)-binding domain"/>
    <property type="match status" value="2"/>
</dbReference>
<feature type="domain" description="FAD-binding" evidence="7">
    <location>
        <begin position="160"/>
        <end position="254"/>
    </location>
</feature>
<dbReference type="GO" id="GO:0004497">
    <property type="term" value="F:monooxygenase activity"/>
    <property type="evidence" value="ECO:0007669"/>
    <property type="project" value="UniProtKB-KW"/>
</dbReference>
<keyword evidence="2" id="KW-0285">Flavoprotein</keyword>
<evidence type="ECO:0008006" key="10">
    <source>
        <dbReference type="Google" id="ProtNLM"/>
    </source>
</evidence>
<gene>
    <name evidence="8" type="ORF">GP486_000349</name>
</gene>
<evidence type="ECO:0000313" key="9">
    <source>
        <dbReference type="Proteomes" id="UP000750711"/>
    </source>
</evidence>
<proteinExistence type="inferred from homology"/>
<dbReference type="InterPro" id="IPR036188">
    <property type="entry name" value="FAD/NAD-bd_sf"/>
</dbReference>
<dbReference type="Proteomes" id="UP000750711">
    <property type="component" value="Unassembled WGS sequence"/>
</dbReference>
<evidence type="ECO:0000256" key="3">
    <source>
        <dbReference type="ARBA" id="ARBA00022827"/>
    </source>
</evidence>
<dbReference type="Pfam" id="PF01266">
    <property type="entry name" value="DAO"/>
    <property type="match status" value="1"/>
</dbReference>
<accession>A0A9P8RTQ8</accession>
<dbReference type="InterPro" id="IPR002938">
    <property type="entry name" value="FAD-bd"/>
</dbReference>
<reference evidence="8" key="1">
    <citation type="submission" date="2021-03" db="EMBL/GenBank/DDBJ databases">
        <title>Comparative genomics and phylogenomic investigation of the class Geoglossomycetes provide insights into ecological specialization and systematics.</title>
        <authorList>
            <person name="Melie T."/>
            <person name="Pirro S."/>
            <person name="Miller A.N."/>
            <person name="Quandt A."/>
        </authorList>
    </citation>
    <scope>NUCLEOTIDE SEQUENCE</scope>
    <source>
        <strain evidence="8">CAQ_001_2017</strain>
    </source>
</reference>